<dbReference type="AlphaFoldDB" id="A0A8J3ZAI2"/>
<name>A0A8J3ZAI2_9ACTN</name>
<dbReference type="EMBL" id="BOPG01000053">
    <property type="protein sequence ID" value="GIJ60404.1"/>
    <property type="molecule type" value="Genomic_DNA"/>
</dbReference>
<accession>A0A8J3ZAI2</accession>
<comment type="caution">
    <text evidence="1">The sequence shown here is derived from an EMBL/GenBank/DDBJ whole genome shotgun (WGS) entry which is preliminary data.</text>
</comment>
<protein>
    <submittedName>
        <fullName evidence="1">Uncharacterized protein</fullName>
    </submittedName>
</protein>
<evidence type="ECO:0000313" key="2">
    <source>
        <dbReference type="Proteomes" id="UP000612585"/>
    </source>
</evidence>
<sequence>MRLLYFVLTPQGLGEVVIALSLARQLEPAGAKSHFVVLPGAEAMLRESGHPYTVVEPSMGDALYPVVDDLVAQFRPTGLILADYFTYWVIAEGQFHLDPWFIYRYGLPVIPVDQWEWDRTDFTIDIAPGLRRPVNPKLLDMPARLHPVPLSHLERRGAGYPYRLLAETDRIGAARRREVRGSLGIDDGDRMVLLPISGWQQPSGRPAHDSVVRLATHTPDLLAGYLRQLPAGTHFVLVGNVPDALRGLPAGRTHALPPCSARRYSALLGAADAVVALTPPAMTLLRSVFADVAGLVLTNRYTVAADGDADRLDAELGGLGPTVRGWLDRVGPVHPFRLWPMSFFEFMRPLLAANPFLDAVSHAEILDEAGVVATLTALLYDRPTQDRMAAARDRYAAAVAALPDTVDVFAAAARAAGLRMP</sequence>
<keyword evidence="2" id="KW-1185">Reference proteome</keyword>
<organism evidence="1 2">
    <name type="scientific">Virgisporangium aurantiacum</name>
    <dbReference type="NCBI Taxonomy" id="175570"/>
    <lineage>
        <taxon>Bacteria</taxon>
        <taxon>Bacillati</taxon>
        <taxon>Actinomycetota</taxon>
        <taxon>Actinomycetes</taxon>
        <taxon>Micromonosporales</taxon>
        <taxon>Micromonosporaceae</taxon>
        <taxon>Virgisporangium</taxon>
    </lineage>
</organism>
<dbReference type="InterPro" id="IPR045945">
    <property type="entry name" value="DUF6365"/>
</dbReference>
<gene>
    <name evidence="1" type="ORF">Vau01_079200</name>
</gene>
<proteinExistence type="predicted"/>
<dbReference type="RefSeq" id="WP_204004649.1">
    <property type="nucleotide sequence ID" value="NZ_BOPG01000053.1"/>
</dbReference>
<dbReference type="Pfam" id="PF19892">
    <property type="entry name" value="DUF6365"/>
    <property type="match status" value="1"/>
</dbReference>
<dbReference type="Proteomes" id="UP000612585">
    <property type="component" value="Unassembled WGS sequence"/>
</dbReference>
<evidence type="ECO:0000313" key="1">
    <source>
        <dbReference type="EMBL" id="GIJ60404.1"/>
    </source>
</evidence>
<reference evidence="1" key="1">
    <citation type="submission" date="2021-01" db="EMBL/GenBank/DDBJ databases">
        <title>Whole genome shotgun sequence of Virgisporangium aurantiacum NBRC 16421.</title>
        <authorList>
            <person name="Komaki H."/>
            <person name="Tamura T."/>
        </authorList>
    </citation>
    <scope>NUCLEOTIDE SEQUENCE</scope>
    <source>
        <strain evidence="1">NBRC 16421</strain>
    </source>
</reference>